<evidence type="ECO:0000256" key="2">
    <source>
        <dbReference type="SAM" id="SignalP"/>
    </source>
</evidence>
<keyword evidence="5" id="KW-1185">Reference proteome</keyword>
<evidence type="ECO:0000256" key="1">
    <source>
        <dbReference type="ARBA" id="ARBA00007884"/>
    </source>
</evidence>
<dbReference type="Pfam" id="PF08547">
    <property type="entry name" value="CIA30"/>
    <property type="match status" value="1"/>
</dbReference>
<feature type="chain" id="PRO_5012737411" evidence="2">
    <location>
        <begin position="24"/>
        <end position="185"/>
    </location>
</feature>
<dbReference type="AlphaFoldDB" id="A0A238J543"/>
<dbReference type="PANTHER" id="PTHR13194:SF19">
    <property type="entry name" value="NAD(P)-BINDING ROSSMANN-FOLD SUPERFAMILY PROTEIN"/>
    <property type="match status" value="1"/>
</dbReference>
<dbReference type="InterPro" id="IPR008979">
    <property type="entry name" value="Galactose-bd-like_sf"/>
</dbReference>
<feature type="signal peptide" evidence="2">
    <location>
        <begin position="1"/>
        <end position="23"/>
    </location>
</feature>
<reference evidence="4 5" key="1">
    <citation type="submission" date="2017-05" db="EMBL/GenBank/DDBJ databases">
        <authorList>
            <person name="Song R."/>
            <person name="Chenine A.L."/>
            <person name="Ruprecht R.M."/>
        </authorList>
    </citation>
    <scope>NUCLEOTIDE SEQUENCE [LARGE SCALE GENOMIC DNA]</scope>
    <source>
        <strain evidence="4 5">CECT 8489</strain>
    </source>
</reference>
<dbReference type="RefSeq" id="WP_093975898.1">
    <property type="nucleotide sequence ID" value="NZ_FXXQ01000025.1"/>
</dbReference>
<keyword evidence="2" id="KW-0732">Signal</keyword>
<sequence>MRFIFGQSVLALLLLFTTVAALAGEIMVEDFEIQPQTRWRFFTDSVMGGVSAGQVAFVPEDGQVHAHMTGKVSTENNGGFIQMRMELPDGAPDGTTGVRLVVRGNDQRYFVHLRTSGTMLPWQYYQAGFEVTGDWREVGLSFDMFTRSGRLLRAFPQADSLKSIAVVAYGRDHDAEIDVREVGFY</sequence>
<name>A0A238J543_9RHOB</name>
<dbReference type="InterPro" id="IPR039131">
    <property type="entry name" value="NDUFAF1"/>
</dbReference>
<gene>
    <name evidence="4" type="ORF">BOA8489_03861</name>
</gene>
<protein>
    <submittedName>
        <fullName evidence="4">Complex I intermediate-associated protein 30 (CIA30)</fullName>
    </submittedName>
</protein>
<dbReference type="InterPro" id="IPR013857">
    <property type="entry name" value="NADH-UbQ_OxRdtase-assoc_prot30"/>
</dbReference>
<evidence type="ECO:0000313" key="5">
    <source>
        <dbReference type="Proteomes" id="UP000201838"/>
    </source>
</evidence>
<accession>A0A238J543</accession>
<organism evidence="4 5">
    <name type="scientific">Boseongicola aestuarii</name>
    <dbReference type="NCBI Taxonomy" id="1470561"/>
    <lineage>
        <taxon>Bacteria</taxon>
        <taxon>Pseudomonadati</taxon>
        <taxon>Pseudomonadota</taxon>
        <taxon>Alphaproteobacteria</taxon>
        <taxon>Rhodobacterales</taxon>
        <taxon>Paracoccaceae</taxon>
        <taxon>Boseongicola</taxon>
    </lineage>
</organism>
<dbReference type="Proteomes" id="UP000201838">
    <property type="component" value="Unassembled WGS sequence"/>
</dbReference>
<feature type="domain" description="NADH:ubiquinone oxidoreductase intermediate-associated protein 30" evidence="3">
    <location>
        <begin position="35"/>
        <end position="151"/>
    </location>
</feature>
<proteinExistence type="inferred from homology"/>
<dbReference type="SUPFAM" id="SSF49785">
    <property type="entry name" value="Galactose-binding domain-like"/>
    <property type="match status" value="1"/>
</dbReference>
<evidence type="ECO:0000259" key="3">
    <source>
        <dbReference type="Pfam" id="PF08547"/>
    </source>
</evidence>
<dbReference type="OrthoDB" id="442188at2"/>
<dbReference type="EMBL" id="FXXQ01000025">
    <property type="protein sequence ID" value="SMX25717.1"/>
    <property type="molecule type" value="Genomic_DNA"/>
</dbReference>
<dbReference type="PANTHER" id="PTHR13194">
    <property type="entry name" value="COMPLEX I INTERMEDIATE-ASSOCIATED PROTEIN 30"/>
    <property type="match status" value="1"/>
</dbReference>
<evidence type="ECO:0000313" key="4">
    <source>
        <dbReference type="EMBL" id="SMX25717.1"/>
    </source>
</evidence>
<comment type="similarity">
    <text evidence="1">Belongs to the CIA30 family.</text>
</comment>